<proteinExistence type="predicted"/>
<dbReference type="AlphaFoldDB" id="A0A0A8YC87"/>
<feature type="compositionally biased region" description="Polar residues" evidence="1">
    <location>
        <begin position="42"/>
        <end position="69"/>
    </location>
</feature>
<protein>
    <submittedName>
        <fullName evidence="2">Uncharacterized protein</fullName>
    </submittedName>
</protein>
<feature type="region of interest" description="Disordered" evidence="1">
    <location>
        <begin position="29"/>
        <end position="69"/>
    </location>
</feature>
<organism evidence="2">
    <name type="scientific">Arundo donax</name>
    <name type="common">Giant reed</name>
    <name type="synonym">Donax arundinaceus</name>
    <dbReference type="NCBI Taxonomy" id="35708"/>
    <lineage>
        <taxon>Eukaryota</taxon>
        <taxon>Viridiplantae</taxon>
        <taxon>Streptophyta</taxon>
        <taxon>Embryophyta</taxon>
        <taxon>Tracheophyta</taxon>
        <taxon>Spermatophyta</taxon>
        <taxon>Magnoliopsida</taxon>
        <taxon>Liliopsida</taxon>
        <taxon>Poales</taxon>
        <taxon>Poaceae</taxon>
        <taxon>PACMAD clade</taxon>
        <taxon>Arundinoideae</taxon>
        <taxon>Arundineae</taxon>
        <taxon>Arundo</taxon>
    </lineage>
</organism>
<reference evidence="2" key="1">
    <citation type="submission" date="2014-09" db="EMBL/GenBank/DDBJ databases">
        <authorList>
            <person name="Magalhaes I.L.F."/>
            <person name="Oliveira U."/>
            <person name="Santos F.R."/>
            <person name="Vidigal T.H.D.A."/>
            <person name="Brescovit A.D."/>
            <person name="Santos A.J."/>
        </authorList>
    </citation>
    <scope>NUCLEOTIDE SEQUENCE</scope>
    <source>
        <tissue evidence="2">Shoot tissue taken approximately 20 cm above the soil surface</tissue>
    </source>
</reference>
<evidence type="ECO:0000313" key="2">
    <source>
        <dbReference type="EMBL" id="JAD22978.1"/>
    </source>
</evidence>
<evidence type="ECO:0000256" key="1">
    <source>
        <dbReference type="SAM" id="MobiDB-lite"/>
    </source>
</evidence>
<name>A0A0A8YC87_ARUDO</name>
<sequence length="86" mass="9882">MRRGSISSPEMPSSRVQQKKAHILLAASTQQQKRNLKKKKNTAFSSRRSVNRAPIQSTRGKHQTFLSKNQQACSQILRIQPRNKIR</sequence>
<dbReference type="EMBL" id="GBRH01274917">
    <property type="protein sequence ID" value="JAD22978.1"/>
    <property type="molecule type" value="Transcribed_RNA"/>
</dbReference>
<reference evidence="2" key="2">
    <citation type="journal article" date="2015" name="Data Brief">
        <title>Shoot transcriptome of the giant reed, Arundo donax.</title>
        <authorList>
            <person name="Barrero R.A."/>
            <person name="Guerrero F.D."/>
            <person name="Moolhuijzen P."/>
            <person name="Goolsby J.A."/>
            <person name="Tidwell J."/>
            <person name="Bellgard S.E."/>
            <person name="Bellgard M.I."/>
        </authorList>
    </citation>
    <scope>NUCLEOTIDE SEQUENCE</scope>
    <source>
        <tissue evidence="2">Shoot tissue taken approximately 20 cm above the soil surface</tissue>
    </source>
</reference>
<accession>A0A0A8YC87</accession>